<accession>A0A9Q0C8G5</accession>
<dbReference type="InterPro" id="IPR000010">
    <property type="entry name" value="Cystatin_dom"/>
</dbReference>
<dbReference type="Gene3D" id="3.10.450.10">
    <property type="match status" value="1"/>
</dbReference>
<evidence type="ECO:0000259" key="5">
    <source>
        <dbReference type="Pfam" id="PF16845"/>
    </source>
</evidence>
<feature type="domain" description="Cystatin" evidence="5">
    <location>
        <begin position="31"/>
        <end position="107"/>
    </location>
</feature>
<evidence type="ECO:0000313" key="6">
    <source>
        <dbReference type="EMBL" id="KAJ1689243.1"/>
    </source>
</evidence>
<feature type="chain" id="PRO_5040223151" description="Cystatin domain-containing protein" evidence="4">
    <location>
        <begin position="25"/>
        <end position="122"/>
    </location>
</feature>
<dbReference type="AlphaFoldDB" id="A0A9Q0C8G5"/>
<dbReference type="Proteomes" id="UP001151287">
    <property type="component" value="Unassembled WGS sequence"/>
</dbReference>
<organism evidence="6 7">
    <name type="scientific">Rhynchospora breviuscula</name>
    <dbReference type="NCBI Taxonomy" id="2022672"/>
    <lineage>
        <taxon>Eukaryota</taxon>
        <taxon>Viridiplantae</taxon>
        <taxon>Streptophyta</taxon>
        <taxon>Embryophyta</taxon>
        <taxon>Tracheophyta</taxon>
        <taxon>Spermatophyta</taxon>
        <taxon>Magnoliopsida</taxon>
        <taxon>Liliopsida</taxon>
        <taxon>Poales</taxon>
        <taxon>Cyperaceae</taxon>
        <taxon>Cyperoideae</taxon>
        <taxon>Rhynchosporeae</taxon>
        <taxon>Rhynchospora</taxon>
    </lineage>
</organism>
<protein>
    <recommendedName>
        <fullName evidence="5">Cystatin domain-containing protein</fullName>
    </recommendedName>
</protein>
<feature type="signal peptide" evidence="4">
    <location>
        <begin position="1"/>
        <end position="24"/>
    </location>
</feature>
<dbReference type="EMBL" id="JAMQYH010000004">
    <property type="protein sequence ID" value="KAJ1689243.1"/>
    <property type="molecule type" value="Genomic_DNA"/>
</dbReference>
<keyword evidence="4" id="KW-0732">Signal</keyword>
<dbReference type="InterPro" id="IPR027214">
    <property type="entry name" value="Cystatin"/>
</dbReference>
<proteinExistence type="inferred from homology"/>
<evidence type="ECO:0000256" key="3">
    <source>
        <dbReference type="ARBA" id="ARBA00022704"/>
    </source>
</evidence>
<evidence type="ECO:0000256" key="1">
    <source>
        <dbReference type="ARBA" id="ARBA00007233"/>
    </source>
</evidence>
<dbReference type="SUPFAM" id="SSF54403">
    <property type="entry name" value="Cystatin/monellin"/>
    <property type="match status" value="1"/>
</dbReference>
<reference evidence="6" key="1">
    <citation type="journal article" date="2022" name="Cell">
        <title>Repeat-based holocentromeres influence genome architecture and karyotype evolution.</title>
        <authorList>
            <person name="Hofstatter P.G."/>
            <person name="Thangavel G."/>
            <person name="Lux T."/>
            <person name="Neumann P."/>
            <person name="Vondrak T."/>
            <person name="Novak P."/>
            <person name="Zhang M."/>
            <person name="Costa L."/>
            <person name="Castellani M."/>
            <person name="Scott A."/>
            <person name="Toegelov H."/>
            <person name="Fuchs J."/>
            <person name="Mata-Sucre Y."/>
            <person name="Dias Y."/>
            <person name="Vanzela A.L.L."/>
            <person name="Huettel B."/>
            <person name="Almeida C.C.S."/>
            <person name="Simkova H."/>
            <person name="Souza G."/>
            <person name="Pedrosa-Harand A."/>
            <person name="Macas J."/>
            <person name="Mayer K.F.X."/>
            <person name="Houben A."/>
            <person name="Marques A."/>
        </authorList>
    </citation>
    <scope>NUCLEOTIDE SEQUENCE</scope>
    <source>
        <strain evidence="6">RhyBre1mFocal</strain>
    </source>
</reference>
<name>A0A9Q0C8G5_9POAL</name>
<dbReference type="OrthoDB" id="2016588at2759"/>
<evidence type="ECO:0000256" key="4">
    <source>
        <dbReference type="SAM" id="SignalP"/>
    </source>
</evidence>
<keyword evidence="3" id="KW-0789">Thiol protease inhibitor</keyword>
<dbReference type="InterPro" id="IPR046350">
    <property type="entry name" value="Cystatin_sf"/>
</dbReference>
<dbReference type="GO" id="GO:0004869">
    <property type="term" value="F:cysteine-type endopeptidase inhibitor activity"/>
    <property type="evidence" value="ECO:0007669"/>
    <property type="project" value="UniProtKB-KW"/>
</dbReference>
<gene>
    <name evidence="6" type="ORF">LUZ63_013398</name>
</gene>
<dbReference type="Pfam" id="PF16845">
    <property type="entry name" value="SQAPI"/>
    <property type="match status" value="1"/>
</dbReference>
<keyword evidence="2" id="KW-0646">Protease inhibitor</keyword>
<comment type="caution">
    <text evidence="6">The sequence shown here is derived from an EMBL/GenBank/DDBJ whole genome shotgun (WGS) entry which is preliminary data.</text>
</comment>
<evidence type="ECO:0000313" key="7">
    <source>
        <dbReference type="Proteomes" id="UP001151287"/>
    </source>
</evidence>
<keyword evidence="7" id="KW-1185">Reference proteome</keyword>
<evidence type="ECO:0000256" key="2">
    <source>
        <dbReference type="ARBA" id="ARBA00022690"/>
    </source>
</evidence>
<comment type="similarity">
    <text evidence="1">Belongs to the cystatin family. Phytocystatin subfamily.</text>
</comment>
<dbReference type="PANTHER" id="PTHR47116">
    <property type="entry name" value="PHLOEM FILAMENT PROTEIN"/>
    <property type="match status" value="1"/>
</dbReference>
<sequence>MYTMASKHFAVLVILLLGATLTRGGAFVYPISNVGDEQIQSLGSFAVDEYDKRGESHLLFKMVFGGYVEYYGVYNGYTYHLDLMAVNCTQSGALGNYTAVVYQYTLNQKTTTWFGELKPKQT</sequence>